<feature type="region of interest" description="Disordered" evidence="13">
    <location>
        <begin position="825"/>
        <end position="870"/>
    </location>
</feature>
<evidence type="ECO:0000256" key="2">
    <source>
        <dbReference type="ARBA" id="ARBA00022527"/>
    </source>
</evidence>
<dbReference type="FunFam" id="3.30.200.20:FF:000039">
    <property type="entry name" value="receptor-like protein kinase FERONIA"/>
    <property type="match status" value="1"/>
</dbReference>
<evidence type="ECO:0000256" key="11">
    <source>
        <dbReference type="ARBA" id="ARBA00023180"/>
    </source>
</evidence>
<dbReference type="PANTHER" id="PTHR45631">
    <property type="entry name" value="OS07G0107800 PROTEIN-RELATED"/>
    <property type="match status" value="1"/>
</dbReference>
<evidence type="ECO:0000256" key="3">
    <source>
        <dbReference type="ARBA" id="ARBA00022679"/>
    </source>
</evidence>
<evidence type="ECO:0000256" key="6">
    <source>
        <dbReference type="ARBA" id="ARBA00022741"/>
    </source>
</evidence>
<comment type="subcellular location">
    <subcellularLocation>
        <location evidence="1">Membrane</location>
        <topology evidence="1">Single-pass type I membrane protein</topology>
    </subcellularLocation>
</comment>
<dbReference type="GO" id="GO:0016020">
    <property type="term" value="C:membrane"/>
    <property type="evidence" value="ECO:0007669"/>
    <property type="project" value="UniProtKB-SubCell"/>
</dbReference>
<evidence type="ECO:0000256" key="5">
    <source>
        <dbReference type="ARBA" id="ARBA00022729"/>
    </source>
</evidence>
<dbReference type="Pfam" id="PF12819">
    <property type="entry name" value="Malectin_like"/>
    <property type="match status" value="1"/>
</dbReference>
<dbReference type="InterPro" id="IPR001245">
    <property type="entry name" value="Ser-Thr/Tyr_kinase_cat_dom"/>
</dbReference>
<dbReference type="Pfam" id="PF07714">
    <property type="entry name" value="PK_Tyr_Ser-Thr"/>
    <property type="match status" value="1"/>
</dbReference>
<dbReference type="CDD" id="cd14066">
    <property type="entry name" value="STKc_IRAK"/>
    <property type="match status" value="1"/>
</dbReference>
<dbReference type="PANTHER" id="PTHR45631:SF207">
    <property type="entry name" value="LRR RECEPTOR-LIKE SERINE_THREONINE-PROTEIN KINASE MEE39-RELATED"/>
    <property type="match status" value="1"/>
</dbReference>
<sequence>MEKSNSNGGALCHHLLVIFLLCFSSSSSSAAETQFFVNCGSTTAVNADDGRVFAADQPPEIFKLDGGSQILSDPANATASSLYKTAREFTRRSGYDFPVPENTSFLLLRLHFAAFNPRLSAARFDVHASNFILLSNFTAANSTAGAPLISEFYLPAASRNRLRIRFIPSSDSLAFVSAIELLPLSSSFFADNRSAAVPPGGGSRPADGFFGFPSSALRTVHRVDIGGGGRGGEIPNDSLFRPWGPDEEFYATPSLGNESDTATIPSSAADGIRDLAASEPALGSCRYERVANGGERPANLTWRFQVKKNTRQFLRLYFLNCVNDAAIRDFNLYINTNFPATVDTFLYIGEFVADSDESGFFEISISPSPAVENGVATAAYLNALEIMEFLPKTPANETDDGGNHSNHHRRNIAIWLSAAAAAAAVVLISVIAFLLKRNKKNNNKGTNSVKNSATGEKKSHSWITVHTDNTTTQGSPLPELNLKLKMPLSEILAVTENFNPKLLIGAGGFGKVYEGKLANGVTVAVKRSESGHGQGRPEFQTEVLVLSKIRHRHLVSLIGYCDDGAEMILVYEFMKNGTLRDHLYRSDDDDSSSSPPSSVASTTTLNWKQRLEICIGSAKGLHYLHTGSDGGIIHRDVKSTNILLDENFVAKVADFGLSQAGLPDPDHHSMALKGSFGYLDPEFFRTFQLTDKSDVYSFGVVLLEVVCARPAIVSSTAARREEINLAEWGMAWQKKGEIEKIVDPSILGEVNPSSLRKFAEVAEKCLRPDGVDRPTMLDVCWDLEYALQLQQGTPARREPSEDSMMDDASSNILRPIVSGFRDTSFIVGEEDDDDDDDDEMSAGDDSAGDVDATATDSGSVFSLHRVDGAR</sequence>
<evidence type="ECO:0000256" key="14">
    <source>
        <dbReference type="SAM" id="Phobius"/>
    </source>
</evidence>
<keyword evidence="11" id="KW-0325">Glycoprotein</keyword>
<dbReference type="EMBL" id="OZ034819">
    <property type="protein sequence ID" value="CAL1397312.1"/>
    <property type="molecule type" value="Genomic_DNA"/>
</dbReference>
<dbReference type="SUPFAM" id="SSF56112">
    <property type="entry name" value="Protein kinase-like (PK-like)"/>
    <property type="match status" value="1"/>
</dbReference>
<reference evidence="17 18" key="1">
    <citation type="submission" date="2024-04" db="EMBL/GenBank/DDBJ databases">
        <authorList>
            <person name="Fracassetti M."/>
        </authorList>
    </citation>
    <scope>NUCLEOTIDE SEQUENCE [LARGE SCALE GENOMIC DNA]</scope>
</reference>
<evidence type="ECO:0000256" key="15">
    <source>
        <dbReference type="SAM" id="SignalP"/>
    </source>
</evidence>
<dbReference type="Gene3D" id="3.30.200.20">
    <property type="entry name" value="Phosphorylase Kinase, domain 1"/>
    <property type="match status" value="1"/>
</dbReference>
<dbReference type="InterPro" id="IPR008271">
    <property type="entry name" value="Ser/Thr_kinase_AS"/>
</dbReference>
<feature type="signal peptide" evidence="15">
    <location>
        <begin position="1"/>
        <end position="30"/>
    </location>
</feature>
<dbReference type="InterPro" id="IPR011009">
    <property type="entry name" value="Kinase-like_dom_sf"/>
</dbReference>
<evidence type="ECO:0000256" key="13">
    <source>
        <dbReference type="SAM" id="MobiDB-lite"/>
    </source>
</evidence>
<dbReference type="InterPro" id="IPR024788">
    <property type="entry name" value="Malectin-like_Carb-bd_dom"/>
</dbReference>
<evidence type="ECO:0000256" key="12">
    <source>
        <dbReference type="PROSITE-ProRule" id="PRU10141"/>
    </source>
</evidence>
<name>A0AAV2FH23_9ROSI</name>
<keyword evidence="7" id="KW-0418">Kinase</keyword>
<dbReference type="FunFam" id="1.10.510.10:FF:000252">
    <property type="entry name" value="Receptor-like protein kinase FERONIA"/>
    <property type="match status" value="1"/>
</dbReference>
<dbReference type="AlphaFoldDB" id="A0AAV2FH23"/>
<keyword evidence="3" id="KW-0808">Transferase</keyword>
<dbReference type="SMART" id="SM00220">
    <property type="entry name" value="S_TKc"/>
    <property type="match status" value="1"/>
</dbReference>
<organism evidence="17 18">
    <name type="scientific">Linum trigynum</name>
    <dbReference type="NCBI Taxonomy" id="586398"/>
    <lineage>
        <taxon>Eukaryota</taxon>
        <taxon>Viridiplantae</taxon>
        <taxon>Streptophyta</taxon>
        <taxon>Embryophyta</taxon>
        <taxon>Tracheophyta</taxon>
        <taxon>Spermatophyta</taxon>
        <taxon>Magnoliopsida</taxon>
        <taxon>eudicotyledons</taxon>
        <taxon>Gunneridae</taxon>
        <taxon>Pentapetalae</taxon>
        <taxon>rosids</taxon>
        <taxon>fabids</taxon>
        <taxon>Malpighiales</taxon>
        <taxon>Linaceae</taxon>
        <taxon>Linum</taxon>
    </lineage>
</organism>
<feature type="compositionally biased region" description="Acidic residues" evidence="13">
    <location>
        <begin position="828"/>
        <end position="848"/>
    </location>
</feature>
<dbReference type="PROSITE" id="PS50011">
    <property type="entry name" value="PROTEIN_KINASE_DOM"/>
    <property type="match status" value="1"/>
</dbReference>
<keyword evidence="5 15" id="KW-0732">Signal</keyword>
<accession>A0AAV2FH23</accession>
<keyword evidence="18" id="KW-1185">Reference proteome</keyword>
<evidence type="ECO:0000313" key="18">
    <source>
        <dbReference type="Proteomes" id="UP001497516"/>
    </source>
</evidence>
<dbReference type="GO" id="GO:0004674">
    <property type="term" value="F:protein serine/threonine kinase activity"/>
    <property type="evidence" value="ECO:0007669"/>
    <property type="project" value="UniProtKB-KW"/>
</dbReference>
<dbReference type="InterPro" id="IPR000719">
    <property type="entry name" value="Prot_kinase_dom"/>
</dbReference>
<evidence type="ECO:0000256" key="4">
    <source>
        <dbReference type="ARBA" id="ARBA00022692"/>
    </source>
</evidence>
<evidence type="ECO:0000256" key="1">
    <source>
        <dbReference type="ARBA" id="ARBA00004479"/>
    </source>
</evidence>
<proteinExistence type="predicted"/>
<feature type="binding site" evidence="12">
    <location>
        <position position="526"/>
    </location>
    <ligand>
        <name>ATP</name>
        <dbReference type="ChEBI" id="CHEBI:30616"/>
    </ligand>
</feature>
<gene>
    <name evidence="17" type="ORF">LTRI10_LOCUS37620</name>
</gene>
<dbReference type="GO" id="GO:0005524">
    <property type="term" value="F:ATP binding"/>
    <property type="evidence" value="ECO:0007669"/>
    <property type="project" value="UniProtKB-UniRule"/>
</dbReference>
<feature type="chain" id="PRO_5043427260" description="Protein kinase domain-containing protein" evidence="15">
    <location>
        <begin position="31"/>
        <end position="870"/>
    </location>
</feature>
<evidence type="ECO:0000313" key="17">
    <source>
        <dbReference type="EMBL" id="CAL1397312.1"/>
    </source>
</evidence>
<feature type="domain" description="Protein kinase" evidence="16">
    <location>
        <begin position="498"/>
        <end position="788"/>
    </location>
</feature>
<dbReference type="InterPro" id="IPR017441">
    <property type="entry name" value="Protein_kinase_ATP_BS"/>
</dbReference>
<dbReference type="Gene3D" id="1.10.510.10">
    <property type="entry name" value="Transferase(Phosphotransferase) domain 1"/>
    <property type="match status" value="1"/>
</dbReference>
<dbReference type="Proteomes" id="UP001497516">
    <property type="component" value="Chromosome 6"/>
</dbReference>
<evidence type="ECO:0000256" key="8">
    <source>
        <dbReference type="ARBA" id="ARBA00022840"/>
    </source>
</evidence>
<keyword evidence="10 14" id="KW-0472">Membrane</keyword>
<evidence type="ECO:0000259" key="16">
    <source>
        <dbReference type="PROSITE" id="PS50011"/>
    </source>
</evidence>
<keyword evidence="8 12" id="KW-0067">ATP-binding</keyword>
<evidence type="ECO:0000256" key="7">
    <source>
        <dbReference type="ARBA" id="ARBA00022777"/>
    </source>
</evidence>
<protein>
    <recommendedName>
        <fullName evidence="16">Protein kinase domain-containing protein</fullName>
    </recommendedName>
</protein>
<keyword evidence="6 12" id="KW-0547">Nucleotide-binding</keyword>
<keyword evidence="2" id="KW-0723">Serine/threonine-protein kinase</keyword>
<dbReference type="PROSITE" id="PS00108">
    <property type="entry name" value="PROTEIN_KINASE_ST"/>
    <property type="match status" value="1"/>
</dbReference>
<dbReference type="Gene3D" id="2.60.120.430">
    <property type="entry name" value="Galactose-binding lectin"/>
    <property type="match status" value="2"/>
</dbReference>
<keyword evidence="9 14" id="KW-1133">Transmembrane helix</keyword>
<keyword evidence="4 14" id="KW-0812">Transmembrane</keyword>
<feature type="compositionally biased region" description="Low complexity" evidence="13">
    <location>
        <begin position="849"/>
        <end position="858"/>
    </location>
</feature>
<feature type="transmembrane region" description="Helical" evidence="14">
    <location>
        <begin position="412"/>
        <end position="435"/>
    </location>
</feature>
<dbReference type="PROSITE" id="PS00107">
    <property type="entry name" value="PROTEIN_KINASE_ATP"/>
    <property type="match status" value="1"/>
</dbReference>
<evidence type="ECO:0000256" key="9">
    <source>
        <dbReference type="ARBA" id="ARBA00022989"/>
    </source>
</evidence>
<evidence type="ECO:0000256" key="10">
    <source>
        <dbReference type="ARBA" id="ARBA00023136"/>
    </source>
</evidence>